<dbReference type="RefSeq" id="WP_109681633.1">
    <property type="nucleotide sequence ID" value="NZ_QGGP01000002.1"/>
</dbReference>
<dbReference type="AlphaFoldDB" id="A0A316DP00"/>
<dbReference type="PANTHER" id="PTHR43546:SF3">
    <property type="entry name" value="UPF0173 METAL-DEPENDENT HYDROLASE MJ1163"/>
    <property type="match status" value="1"/>
</dbReference>
<dbReference type="OrthoDB" id="9789133at2"/>
<protein>
    <submittedName>
        <fullName evidence="1">L-ascorbate metabolism protein UlaG (Beta-lactamase superfamily)</fullName>
    </submittedName>
</protein>
<keyword evidence="2" id="KW-1185">Reference proteome</keyword>
<dbReference type="Pfam" id="PF13483">
    <property type="entry name" value="Lactamase_B_3"/>
    <property type="match status" value="1"/>
</dbReference>
<organism evidence="1 2">
    <name type="scientific">Xanthomarina spongicola</name>
    <dbReference type="NCBI Taxonomy" id="570520"/>
    <lineage>
        <taxon>Bacteria</taxon>
        <taxon>Pseudomonadati</taxon>
        <taxon>Bacteroidota</taxon>
        <taxon>Flavobacteriia</taxon>
        <taxon>Flavobacteriales</taxon>
        <taxon>Flavobacteriaceae</taxon>
        <taxon>Xanthomarina</taxon>
    </lineage>
</organism>
<dbReference type="PROSITE" id="PS51257">
    <property type="entry name" value="PROKAR_LIPOPROTEIN"/>
    <property type="match status" value="1"/>
</dbReference>
<dbReference type="InterPro" id="IPR036866">
    <property type="entry name" value="RibonucZ/Hydroxyglut_hydro"/>
</dbReference>
<accession>A0A316DP00</accession>
<dbReference type="Gene3D" id="3.60.15.10">
    <property type="entry name" value="Ribonuclease Z/Hydroxyacylglutathione hydrolase-like"/>
    <property type="match status" value="1"/>
</dbReference>
<evidence type="ECO:0000313" key="1">
    <source>
        <dbReference type="EMBL" id="PWK19754.1"/>
    </source>
</evidence>
<proteinExistence type="predicted"/>
<dbReference type="SUPFAM" id="SSF56281">
    <property type="entry name" value="Metallo-hydrolase/oxidoreductase"/>
    <property type="match status" value="1"/>
</dbReference>
<gene>
    <name evidence="1" type="ORF">LX78_01104</name>
</gene>
<reference evidence="1 2" key="1">
    <citation type="submission" date="2018-05" db="EMBL/GenBank/DDBJ databases">
        <title>Genomic Encyclopedia of Archaeal and Bacterial Type Strains, Phase II (KMG-II): from individual species to whole genera.</title>
        <authorList>
            <person name="Goeker M."/>
        </authorList>
    </citation>
    <scope>NUCLEOTIDE SEQUENCE [LARGE SCALE GENOMIC DNA]</scope>
    <source>
        <strain evidence="1 2">DSM 22637</strain>
    </source>
</reference>
<comment type="caution">
    <text evidence="1">The sequence shown here is derived from an EMBL/GenBank/DDBJ whole genome shotgun (WGS) entry which is preliminary data.</text>
</comment>
<dbReference type="Proteomes" id="UP000245430">
    <property type="component" value="Unassembled WGS sequence"/>
</dbReference>
<dbReference type="PANTHER" id="PTHR43546">
    <property type="entry name" value="UPF0173 METAL-DEPENDENT HYDROLASE MJ1163-RELATED"/>
    <property type="match status" value="1"/>
</dbReference>
<evidence type="ECO:0000313" key="2">
    <source>
        <dbReference type="Proteomes" id="UP000245430"/>
    </source>
</evidence>
<dbReference type="EMBL" id="QGGP01000002">
    <property type="protein sequence ID" value="PWK19754.1"/>
    <property type="molecule type" value="Genomic_DNA"/>
</dbReference>
<name>A0A316DP00_9FLAO</name>
<dbReference type="InterPro" id="IPR050114">
    <property type="entry name" value="UPF0173_UPF0282_UlaG_hydrolase"/>
</dbReference>
<sequence>MKFKILTLLLLSIVVLSCKKENKVPDVKIEDVIISDSIPPEIEIDSIIVDSVVIEEPEIITPPKQEKKKAIAKPKKIVHKSNNSYTNSSIKFSPIEHATLVIEYNNTTIYIDPVGGKETYKNFKSPNFILITDIHDDHLDLETLKSINTLNTIIIGTAAVKNKLPAELLTNYTTMFSGLSRSFSTSKMSLDVEGVAMYNIRKEAEKYHPKSRGNGYVLTLNNKRIYISGDTEDTFEMRHLKNIDIAFVCMNLPYTMSVESAASAVLDFKPKQVFPYHYKGTNGFSDVKKFKSIVNKGNKNIEVIQLDWY</sequence>